<evidence type="ECO:0000313" key="3">
    <source>
        <dbReference type="EMBL" id="BAL59115.1"/>
    </source>
</evidence>
<dbReference type="EMBL" id="AP011802">
    <property type="protein sequence ID" value="BAL59115.1"/>
    <property type="molecule type" value="Genomic_DNA"/>
</dbReference>
<dbReference type="PANTHER" id="PTHR34094:SF1">
    <property type="entry name" value="PROTEIN FAM185A"/>
    <property type="match status" value="1"/>
</dbReference>
<organism evidence="3">
    <name type="scientific">Acetithermum autotrophicum</name>
    <dbReference type="NCBI Taxonomy" id="1446466"/>
    <lineage>
        <taxon>Bacteria</taxon>
        <taxon>Candidatus Bipolaricaulota</taxon>
        <taxon>Candidatus Acetithermum</taxon>
    </lineage>
</organism>
<feature type="domain" description="DUF4097" evidence="2">
    <location>
        <begin position="199"/>
        <end position="353"/>
    </location>
</feature>
<dbReference type="Pfam" id="PF13349">
    <property type="entry name" value="DUF4097"/>
    <property type="match status" value="1"/>
</dbReference>
<dbReference type="PANTHER" id="PTHR34094">
    <property type="match status" value="1"/>
</dbReference>
<gene>
    <name evidence="3" type="ORF">HGMM_OP3C270</name>
</gene>
<feature type="transmembrane region" description="Helical" evidence="1">
    <location>
        <begin position="12"/>
        <end position="30"/>
    </location>
</feature>
<reference evidence="3" key="1">
    <citation type="journal article" date="2005" name="Environ. Microbiol.">
        <title>Genetic and functional properties of uncultivated thermophilic crenarchaeotes from a subsurface gold mine as revealed by analysis of genome fragments.</title>
        <authorList>
            <person name="Nunoura T."/>
            <person name="Hirayama H."/>
            <person name="Takami H."/>
            <person name="Oida H."/>
            <person name="Nishi S."/>
            <person name="Shimamura S."/>
            <person name="Suzuki Y."/>
            <person name="Inagaki F."/>
            <person name="Takai K."/>
            <person name="Nealson K.H."/>
            <person name="Horikoshi K."/>
        </authorList>
    </citation>
    <scope>NUCLEOTIDE SEQUENCE</scope>
</reference>
<feature type="transmembrane region" description="Helical" evidence="1">
    <location>
        <begin position="36"/>
        <end position="55"/>
    </location>
</feature>
<keyword evidence="1" id="KW-0472">Membrane</keyword>
<dbReference type="AlphaFoldDB" id="H5SSH9"/>
<name>H5SSH9_ACEAU</name>
<dbReference type="InterPro" id="IPR025164">
    <property type="entry name" value="Toastrack_DUF4097"/>
</dbReference>
<keyword evidence="1" id="KW-0812">Transmembrane</keyword>
<feature type="transmembrane region" description="Helical" evidence="1">
    <location>
        <begin position="64"/>
        <end position="81"/>
    </location>
</feature>
<proteinExistence type="predicted"/>
<reference evidence="3" key="2">
    <citation type="journal article" date="2012" name="PLoS ONE">
        <title>A Deeply Branching Thermophilic Bacterium with an Ancient Acetyl-CoA Pathway Dominates a Subsurface Ecosystem.</title>
        <authorList>
            <person name="Takami H."/>
            <person name="Noguchi H."/>
            <person name="Takaki Y."/>
            <person name="Uchiyama I."/>
            <person name="Toyoda A."/>
            <person name="Nishi S."/>
            <person name="Chee G.-J."/>
            <person name="Arai W."/>
            <person name="Nunoura T."/>
            <person name="Itoh T."/>
            <person name="Hattori M."/>
            <person name="Takai K."/>
        </authorList>
    </citation>
    <scope>NUCLEOTIDE SEQUENCE</scope>
</reference>
<accession>H5SSH9</accession>
<protein>
    <submittedName>
        <fullName evidence="3">Hypothetical conserved protein</fullName>
    </submittedName>
</protein>
<keyword evidence="1" id="KW-1133">Transmembrane helix</keyword>
<evidence type="ECO:0000256" key="1">
    <source>
        <dbReference type="SAM" id="Phobius"/>
    </source>
</evidence>
<evidence type="ECO:0000259" key="2">
    <source>
        <dbReference type="Pfam" id="PF13349"/>
    </source>
</evidence>
<sequence length="354" mass="38256">MRSSAVRLGEFLIFIGVFVLALQYVDWGAFTPIERADLVITGGIVLLICFVLAIWSRSALLDELIHLIALIVGAAVLGLLVSKSEVSSWVNVIGPERAEKTLSFDGTFDPSAATLTVTLDLQNGSATVQTWDKESFQIVLKARARAWSSAEAQRLIESVSLAPQLSPTEISFRAPKESFGLFSSLETDVQLMLPRGRVYELKLSSHNGALSVQEINAAVADLNTTNGRIRLNTLTAQHAKLQTTNGSISGQLAASNATISTMNGSMDLILGSVTGRYELSTINGSIELDVPDDPSVGCSITAQSTTSRVRVQLPNFVFREQERRRVQGSTQNFQDAPTKITITANTTNGSIEIR</sequence>